<feature type="compositionally biased region" description="Pro residues" evidence="9">
    <location>
        <begin position="223"/>
        <end position="260"/>
    </location>
</feature>
<gene>
    <name evidence="10" type="ORF">COCON_G00185530</name>
</gene>
<keyword evidence="8" id="KW-0175">Coiled coil</keyword>
<keyword evidence="4" id="KW-0472">Membrane</keyword>
<comment type="caution">
    <text evidence="10">The sequence shown here is derived from an EMBL/GenBank/DDBJ whole genome shotgun (WGS) entry which is preliminary data.</text>
</comment>
<keyword evidence="1" id="KW-0519">Myristate</keyword>
<feature type="compositionally biased region" description="Pro residues" evidence="9">
    <location>
        <begin position="200"/>
        <end position="215"/>
    </location>
</feature>
<evidence type="ECO:0000256" key="5">
    <source>
        <dbReference type="ARBA" id="ARBA00023157"/>
    </source>
</evidence>
<accession>A0A9Q1D236</accession>
<organism evidence="10 11">
    <name type="scientific">Conger conger</name>
    <name type="common">Conger eel</name>
    <name type="synonym">Muraena conger</name>
    <dbReference type="NCBI Taxonomy" id="82655"/>
    <lineage>
        <taxon>Eukaryota</taxon>
        <taxon>Metazoa</taxon>
        <taxon>Chordata</taxon>
        <taxon>Craniata</taxon>
        <taxon>Vertebrata</taxon>
        <taxon>Euteleostomi</taxon>
        <taxon>Actinopterygii</taxon>
        <taxon>Neopterygii</taxon>
        <taxon>Teleostei</taxon>
        <taxon>Anguilliformes</taxon>
        <taxon>Congridae</taxon>
        <taxon>Conger</taxon>
    </lineage>
</organism>
<dbReference type="InterPro" id="IPR007964">
    <property type="entry name" value="MIC19/MIC25"/>
</dbReference>
<evidence type="ECO:0000256" key="1">
    <source>
        <dbReference type="ARBA" id="ARBA00022707"/>
    </source>
</evidence>
<evidence type="ECO:0008006" key="12">
    <source>
        <dbReference type="Google" id="ProtNLM"/>
    </source>
</evidence>
<evidence type="ECO:0000256" key="2">
    <source>
        <dbReference type="ARBA" id="ARBA00022792"/>
    </source>
</evidence>
<feature type="compositionally biased region" description="Pro residues" evidence="9">
    <location>
        <begin position="184"/>
        <end position="193"/>
    </location>
</feature>
<keyword evidence="6" id="KW-0449">Lipoprotein</keyword>
<dbReference type="GO" id="GO:0007007">
    <property type="term" value="P:inner mitochondrial membrane organization"/>
    <property type="evidence" value="ECO:0007669"/>
    <property type="project" value="TreeGrafter"/>
</dbReference>
<evidence type="ECO:0000256" key="7">
    <source>
        <dbReference type="ARBA" id="ARBA00034476"/>
    </source>
</evidence>
<comment type="subcellular location">
    <subcellularLocation>
        <location evidence="7">Mitochondrion inner membrane</location>
        <topology evidence="7">Lipid-anchor</topology>
    </subcellularLocation>
</comment>
<keyword evidence="5" id="KW-1015">Disulfide bond</keyword>
<keyword evidence="11" id="KW-1185">Reference proteome</keyword>
<proteinExistence type="predicted"/>
<evidence type="ECO:0000256" key="8">
    <source>
        <dbReference type="SAM" id="Coils"/>
    </source>
</evidence>
<reference evidence="10" key="1">
    <citation type="journal article" date="2023" name="Science">
        <title>Genome structures resolve the early diversification of teleost fishes.</title>
        <authorList>
            <person name="Parey E."/>
            <person name="Louis A."/>
            <person name="Montfort J."/>
            <person name="Bouchez O."/>
            <person name="Roques C."/>
            <person name="Iampietro C."/>
            <person name="Lluch J."/>
            <person name="Castinel A."/>
            <person name="Donnadieu C."/>
            <person name="Desvignes T."/>
            <person name="Floi Bucao C."/>
            <person name="Jouanno E."/>
            <person name="Wen M."/>
            <person name="Mejri S."/>
            <person name="Dirks R."/>
            <person name="Jansen H."/>
            <person name="Henkel C."/>
            <person name="Chen W.J."/>
            <person name="Zahm M."/>
            <person name="Cabau C."/>
            <person name="Klopp C."/>
            <person name="Thompson A.W."/>
            <person name="Robinson-Rechavi M."/>
            <person name="Braasch I."/>
            <person name="Lecointre G."/>
            <person name="Bobe J."/>
            <person name="Postlethwait J.H."/>
            <person name="Berthelot C."/>
            <person name="Roest Crollius H."/>
            <person name="Guiguen Y."/>
        </authorList>
    </citation>
    <scope>NUCLEOTIDE SEQUENCE</scope>
    <source>
        <strain evidence="10">Concon-B</strain>
    </source>
</reference>
<keyword evidence="3" id="KW-0496">Mitochondrion</keyword>
<sequence length="454" mass="48357">MGANGSAYEEDDETITMMKGVRLTENVINRMRGVSTGASTESPPTIPVSSLPAQITDPSDPGEHPPPPSVEPPSPPPSSVEPPPPPPPSVEPAPPQPAVEPPSPPPPSVEPAPPQPAVEPPSPPPSVEPPPPPSVEPAPPPPSVEPPPPPPPSVEPAPPQPAVEPPSPPPSSVKLAPPLFSVEPAPPPPPPPSVESVPHSPHPPYVEPPPHPHPSVEPALPLLLPPPSVEPAPPSLPPPALPMEPPILHPPSVEPAPSSPPASVEPVSPTPSCPVGAGEEGMCGISTREQEPWKGLEQHRSLTELEVPQRVELEMGQTQVDETMVEENLKQSILADRAAAQDHRLRAHLYAHQLEQRVRELRKQDAIYREQVANLELKGKRFHSAITESYQQASREVSAKFRQYQTNPVCADLQREIVKCYGENAGQTLSCSRIASLYLQCVSDAQQNKTRPGH</sequence>
<dbReference type="EMBL" id="JAFJMO010000014">
    <property type="protein sequence ID" value="KAJ8256401.1"/>
    <property type="molecule type" value="Genomic_DNA"/>
</dbReference>
<evidence type="ECO:0000313" key="11">
    <source>
        <dbReference type="Proteomes" id="UP001152803"/>
    </source>
</evidence>
<evidence type="ECO:0000256" key="9">
    <source>
        <dbReference type="SAM" id="MobiDB-lite"/>
    </source>
</evidence>
<evidence type="ECO:0000256" key="6">
    <source>
        <dbReference type="ARBA" id="ARBA00023288"/>
    </source>
</evidence>
<feature type="compositionally biased region" description="Polar residues" evidence="9">
    <location>
        <begin position="36"/>
        <end position="57"/>
    </location>
</feature>
<dbReference type="Pfam" id="PF05300">
    <property type="entry name" value="MIC19_MIC25"/>
    <property type="match status" value="1"/>
</dbReference>
<feature type="region of interest" description="Disordered" evidence="9">
    <location>
        <begin position="32"/>
        <end position="273"/>
    </location>
</feature>
<dbReference type="AlphaFoldDB" id="A0A9Q1D236"/>
<name>A0A9Q1D236_CONCO</name>
<dbReference type="CDD" id="cd14686">
    <property type="entry name" value="bZIP"/>
    <property type="match status" value="1"/>
</dbReference>
<feature type="coiled-coil region" evidence="8">
    <location>
        <begin position="351"/>
        <end position="378"/>
    </location>
</feature>
<protein>
    <recommendedName>
        <fullName evidence="12">MICOS complex subunit MIC19</fullName>
    </recommendedName>
</protein>
<feature type="compositionally biased region" description="Pro residues" evidence="9">
    <location>
        <begin position="64"/>
        <end position="171"/>
    </location>
</feature>
<dbReference type="InterPro" id="IPR052632">
    <property type="entry name" value="MICOS_subunit_Mic19"/>
</dbReference>
<dbReference type="GO" id="GO:0061617">
    <property type="term" value="C:MICOS complex"/>
    <property type="evidence" value="ECO:0007669"/>
    <property type="project" value="InterPro"/>
</dbReference>
<evidence type="ECO:0000256" key="4">
    <source>
        <dbReference type="ARBA" id="ARBA00023136"/>
    </source>
</evidence>
<keyword evidence="2" id="KW-0999">Mitochondrion inner membrane</keyword>
<dbReference type="PANTHER" id="PTHR21588">
    <property type="entry name" value="COILED-COIL-HELIX-COILED-COIL-HELIX DOMAIN CONTAINING 6"/>
    <property type="match status" value="1"/>
</dbReference>
<dbReference type="Proteomes" id="UP001152803">
    <property type="component" value="Unassembled WGS sequence"/>
</dbReference>
<dbReference type="OrthoDB" id="9944291at2759"/>
<dbReference type="PANTHER" id="PTHR21588:SF23">
    <property type="entry name" value="MICOS COMPLEX SUBUNIT MIC19 ISOFORM X1"/>
    <property type="match status" value="1"/>
</dbReference>
<dbReference type="PRINTS" id="PR01217">
    <property type="entry name" value="PRICHEXTENSN"/>
</dbReference>
<evidence type="ECO:0000313" key="10">
    <source>
        <dbReference type="EMBL" id="KAJ8256401.1"/>
    </source>
</evidence>
<evidence type="ECO:0000256" key="3">
    <source>
        <dbReference type="ARBA" id="ARBA00023128"/>
    </source>
</evidence>